<keyword evidence="3" id="KW-1185">Reference proteome</keyword>
<evidence type="ECO:0000259" key="1">
    <source>
        <dbReference type="Pfam" id="PF07486"/>
    </source>
</evidence>
<dbReference type="EMBL" id="WOFE01000009">
    <property type="protein sequence ID" value="MBM5572685.1"/>
    <property type="molecule type" value="Genomic_DNA"/>
</dbReference>
<dbReference type="InterPro" id="IPR042047">
    <property type="entry name" value="SleB_dom1"/>
</dbReference>
<evidence type="ECO:0000313" key="3">
    <source>
        <dbReference type="Proteomes" id="UP001195660"/>
    </source>
</evidence>
<dbReference type="RefSeq" id="WP_203572013.1">
    <property type="nucleotide sequence ID" value="NZ_WOFE01000009.1"/>
</dbReference>
<protein>
    <recommendedName>
        <fullName evidence="1">Cell wall hydrolase SleB domain-containing protein</fullName>
    </recommendedName>
</protein>
<evidence type="ECO:0000313" key="2">
    <source>
        <dbReference type="EMBL" id="MBM5572685.1"/>
    </source>
</evidence>
<comment type="caution">
    <text evidence="2">The sequence shown here is derived from an EMBL/GenBank/DDBJ whole genome shotgun (WGS) entry which is preliminary data.</text>
</comment>
<sequence>MALGANLGSLILVSSLVTGCALQGWEPALQDAPVAACPVSAASGVFAASSASSVIAECLAASRASQVAVASEVKDYQFSQKDIDALILNAFNEARGESPAGIRAVLGVTMARVESACYPDSVHEVVYQRKQFSWTSQRGTARTLSAAKAREPESYRKVKLVVTEYIADGAKPSQAVLYHTRDVNPGWAKAASVERVKTMGSHIFYLNNRC</sequence>
<name>A0ABS2CEW1_9NEIS</name>
<dbReference type="Pfam" id="PF07486">
    <property type="entry name" value="Hydrolase_2"/>
    <property type="match status" value="1"/>
</dbReference>
<dbReference type="Proteomes" id="UP001195660">
    <property type="component" value="Unassembled WGS sequence"/>
</dbReference>
<dbReference type="Gene3D" id="1.10.10.2520">
    <property type="entry name" value="Cell wall hydrolase SleB, domain 1"/>
    <property type="match status" value="1"/>
</dbReference>
<accession>A0ABS2CEW1</accession>
<feature type="domain" description="Cell wall hydrolase SleB" evidence="1">
    <location>
        <begin position="96"/>
        <end position="205"/>
    </location>
</feature>
<reference evidence="2 3" key="1">
    <citation type="submission" date="2019-11" db="EMBL/GenBank/DDBJ databases">
        <title>Novel Deefgea species.</title>
        <authorList>
            <person name="Han J.-H."/>
        </authorList>
    </citation>
    <scope>NUCLEOTIDE SEQUENCE [LARGE SCALE GENOMIC DNA]</scope>
    <source>
        <strain evidence="2 3">LMG 24817</strain>
    </source>
</reference>
<gene>
    <name evidence="2" type="ORF">GM173_14015</name>
</gene>
<dbReference type="InterPro" id="IPR011105">
    <property type="entry name" value="Cell_wall_hydrolase_SleB"/>
</dbReference>
<proteinExistence type="predicted"/>
<organism evidence="2 3">
    <name type="scientific">Deefgea chitinilytica</name>
    <dbReference type="NCBI Taxonomy" id="570276"/>
    <lineage>
        <taxon>Bacteria</taxon>
        <taxon>Pseudomonadati</taxon>
        <taxon>Pseudomonadota</taxon>
        <taxon>Betaproteobacteria</taxon>
        <taxon>Neisseriales</taxon>
        <taxon>Chitinibacteraceae</taxon>
        <taxon>Deefgea</taxon>
    </lineage>
</organism>